<evidence type="ECO:0000313" key="2">
    <source>
        <dbReference type="Proteomes" id="UP001060085"/>
    </source>
</evidence>
<evidence type="ECO:0000313" key="1">
    <source>
        <dbReference type="EMBL" id="KAI5669710.1"/>
    </source>
</evidence>
<dbReference type="Proteomes" id="UP001060085">
    <property type="component" value="Linkage Group LG04"/>
</dbReference>
<proteinExistence type="predicted"/>
<organism evidence="1 2">
    <name type="scientific">Catharanthus roseus</name>
    <name type="common">Madagascar periwinkle</name>
    <name type="synonym">Vinca rosea</name>
    <dbReference type="NCBI Taxonomy" id="4058"/>
    <lineage>
        <taxon>Eukaryota</taxon>
        <taxon>Viridiplantae</taxon>
        <taxon>Streptophyta</taxon>
        <taxon>Embryophyta</taxon>
        <taxon>Tracheophyta</taxon>
        <taxon>Spermatophyta</taxon>
        <taxon>Magnoliopsida</taxon>
        <taxon>eudicotyledons</taxon>
        <taxon>Gunneridae</taxon>
        <taxon>Pentapetalae</taxon>
        <taxon>asterids</taxon>
        <taxon>lamiids</taxon>
        <taxon>Gentianales</taxon>
        <taxon>Apocynaceae</taxon>
        <taxon>Rauvolfioideae</taxon>
        <taxon>Vinceae</taxon>
        <taxon>Catharanthinae</taxon>
        <taxon>Catharanthus</taxon>
    </lineage>
</organism>
<keyword evidence="2" id="KW-1185">Reference proteome</keyword>
<dbReference type="EMBL" id="CM044704">
    <property type="protein sequence ID" value="KAI5669710.1"/>
    <property type="molecule type" value="Genomic_DNA"/>
</dbReference>
<accession>A0ACC0BAM2</accession>
<sequence>MFEESVSAIPSIWASMNNWFTPAVLFVLLNVMIGTIAFTTTLANQKHHQNRQSQQQQQLNGHQNHPQLQPNLVRSPSVLQRLRSMNFYSFRSQEPTPHLAAHFKSTPDLDAHDQIQQLQSFETHSQYLFAQLHQEKQAVYYGNHQEITQQAHYFPQQIIYQEKPQENQSQYFFEQTNEEKHQQTQAHYFPQQIYNEKPQENQTQYFCEQANEEKHQENETPSIFQQSHEENAHKEESHFDSEQAHEEKGQENEYHFDSDQPHEDYFENDELQSLDQVYSQLTQRHDGGSKSDTKPAAGEISSSLPAKMKKSASMKSPFKHFEEEDIVETRRPATVKERKARVTEADEGVDAKADDFINRFKQQLKLQRLDSIIRRKEMIGRGTAGGTGRD</sequence>
<reference evidence="2" key="1">
    <citation type="journal article" date="2023" name="Nat. Plants">
        <title>Single-cell RNA sequencing provides a high-resolution roadmap for understanding the multicellular compartmentation of specialized metabolism.</title>
        <authorList>
            <person name="Sun S."/>
            <person name="Shen X."/>
            <person name="Li Y."/>
            <person name="Li Y."/>
            <person name="Wang S."/>
            <person name="Li R."/>
            <person name="Zhang H."/>
            <person name="Shen G."/>
            <person name="Guo B."/>
            <person name="Wei J."/>
            <person name="Xu J."/>
            <person name="St-Pierre B."/>
            <person name="Chen S."/>
            <person name="Sun C."/>
        </authorList>
    </citation>
    <scope>NUCLEOTIDE SEQUENCE [LARGE SCALE GENOMIC DNA]</scope>
</reference>
<name>A0ACC0BAM2_CATRO</name>
<comment type="caution">
    <text evidence="1">The sequence shown here is derived from an EMBL/GenBank/DDBJ whole genome shotgun (WGS) entry which is preliminary data.</text>
</comment>
<protein>
    <submittedName>
        <fullName evidence="1">Uncharacterized protein</fullName>
    </submittedName>
</protein>
<gene>
    <name evidence="1" type="ORF">M9H77_19563</name>
</gene>